<feature type="region of interest" description="Disordered" evidence="1">
    <location>
        <begin position="132"/>
        <end position="168"/>
    </location>
</feature>
<feature type="compositionally biased region" description="Polar residues" evidence="1">
    <location>
        <begin position="1"/>
        <end position="10"/>
    </location>
</feature>
<sequence length="182" mass="20160">PIPDDQTINSVIDMDIDSPSSQGLCDHDERFRVPTPPPPLPPPLTLPPLPSMNETNYTQPLTSLIFTATLSNESNKIFDNSNYSDSCHTSIEQYQQSEILLTNSHLIPKSESIIIPSEETVFKTCLGQYESSSSSSSSSSENSPIDNNNSSSINDNTQQEDSNRSRDEFVRLLTQEAYISKS</sequence>
<evidence type="ECO:0000313" key="2">
    <source>
        <dbReference type="EMBL" id="CAF4284400.1"/>
    </source>
</evidence>
<dbReference type="EMBL" id="CAJOBE010029194">
    <property type="protein sequence ID" value="CAF4284400.1"/>
    <property type="molecule type" value="Genomic_DNA"/>
</dbReference>
<evidence type="ECO:0000313" key="3">
    <source>
        <dbReference type="Proteomes" id="UP000663874"/>
    </source>
</evidence>
<reference evidence="2" key="1">
    <citation type="submission" date="2021-02" db="EMBL/GenBank/DDBJ databases">
        <authorList>
            <person name="Nowell W R."/>
        </authorList>
    </citation>
    <scope>NUCLEOTIDE SEQUENCE</scope>
</reference>
<dbReference type="Proteomes" id="UP000663874">
    <property type="component" value="Unassembled WGS sequence"/>
</dbReference>
<name>A0A820GX70_9BILA</name>
<feature type="region of interest" description="Disordered" evidence="1">
    <location>
        <begin position="1"/>
        <end position="39"/>
    </location>
</feature>
<organism evidence="2 3">
    <name type="scientific">Rotaria sordida</name>
    <dbReference type="NCBI Taxonomy" id="392033"/>
    <lineage>
        <taxon>Eukaryota</taxon>
        <taxon>Metazoa</taxon>
        <taxon>Spiralia</taxon>
        <taxon>Gnathifera</taxon>
        <taxon>Rotifera</taxon>
        <taxon>Eurotatoria</taxon>
        <taxon>Bdelloidea</taxon>
        <taxon>Philodinida</taxon>
        <taxon>Philodinidae</taxon>
        <taxon>Rotaria</taxon>
    </lineage>
</organism>
<proteinExistence type="predicted"/>
<feature type="non-terminal residue" evidence="2">
    <location>
        <position position="182"/>
    </location>
</feature>
<dbReference type="AlphaFoldDB" id="A0A820GX70"/>
<comment type="caution">
    <text evidence="2">The sequence shown here is derived from an EMBL/GenBank/DDBJ whole genome shotgun (WGS) entry which is preliminary data.</text>
</comment>
<feature type="non-terminal residue" evidence="2">
    <location>
        <position position="1"/>
    </location>
</feature>
<evidence type="ECO:0000256" key="1">
    <source>
        <dbReference type="SAM" id="MobiDB-lite"/>
    </source>
</evidence>
<protein>
    <submittedName>
        <fullName evidence="2">Uncharacterized protein</fullName>
    </submittedName>
</protein>
<accession>A0A820GX70</accession>
<feature type="compositionally biased region" description="Low complexity" evidence="1">
    <location>
        <begin position="132"/>
        <end position="156"/>
    </location>
</feature>
<gene>
    <name evidence="2" type="ORF">FNK824_LOCUS40023</name>
</gene>